<dbReference type="InterPro" id="IPR029063">
    <property type="entry name" value="SAM-dependent_MTases_sf"/>
</dbReference>
<feature type="compositionally biased region" description="Low complexity" evidence="1">
    <location>
        <begin position="1"/>
        <end position="15"/>
    </location>
</feature>
<dbReference type="GO" id="GO:0030488">
    <property type="term" value="P:tRNA methylation"/>
    <property type="evidence" value="ECO:0007669"/>
    <property type="project" value="TreeGrafter"/>
</dbReference>
<dbReference type="HOGENOM" id="CLU_669010_0_0_1"/>
<evidence type="ECO:0000259" key="2">
    <source>
        <dbReference type="Pfam" id="PF01170"/>
    </source>
</evidence>
<dbReference type="AlphaFoldDB" id="A0A067MYX3"/>
<dbReference type="STRING" id="930990.A0A067MYX3"/>
<dbReference type="InterPro" id="IPR000241">
    <property type="entry name" value="RlmKL-like_Mtase"/>
</dbReference>
<evidence type="ECO:0000313" key="4">
    <source>
        <dbReference type="Proteomes" id="UP000027195"/>
    </source>
</evidence>
<sequence>MANSTSTTGTSPGSTAELDKDDQSHRPYHKVSVALAVTPGLEDYALESILARIRDTIRDLAHLQVAASLSSGYVFIRFQEREPGGTPPSLLAFVDFLTRSQGFAAVAEAFLCVADEDMEETRLQLEREFKCKLSQLSRSRKNTHNSADKSARIPGESHFLESLTQCILSSAEALEQALLIHSTTAPLARTYRGTFSNPSRLLPFTTLESQDIERRIGELIHQFLPSMRSPSSAHAQTSSSWKVQLKDPDLELLSIAAQRRERILVLSADRDTHNIQTISETIRSRPPLAQACIEGMIWNANGTGGGLRCGTVDGVVTDLPYGHRELSFSALQSLYPRFLANIARLCKEGSYAVLMTEARPLLKRCIEKNPAWALVPMGNFGTSEGEGRPLEREVFIGGLRAYVFLLQRQKV</sequence>
<proteinExistence type="predicted"/>
<dbReference type="Gene3D" id="3.40.50.150">
    <property type="entry name" value="Vaccinia Virus protein VP39"/>
    <property type="match status" value="1"/>
</dbReference>
<organism evidence="3 4">
    <name type="scientific">Botryobasidium botryosum (strain FD-172 SS1)</name>
    <dbReference type="NCBI Taxonomy" id="930990"/>
    <lineage>
        <taxon>Eukaryota</taxon>
        <taxon>Fungi</taxon>
        <taxon>Dikarya</taxon>
        <taxon>Basidiomycota</taxon>
        <taxon>Agaricomycotina</taxon>
        <taxon>Agaricomycetes</taxon>
        <taxon>Cantharellales</taxon>
        <taxon>Botryobasidiaceae</taxon>
        <taxon>Botryobasidium</taxon>
    </lineage>
</organism>
<dbReference type="EMBL" id="KL198017">
    <property type="protein sequence ID" value="KDQ20943.1"/>
    <property type="molecule type" value="Genomic_DNA"/>
</dbReference>
<dbReference type="SUPFAM" id="SSF53335">
    <property type="entry name" value="S-adenosyl-L-methionine-dependent methyltransferases"/>
    <property type="match status" value="1"/>
</dbReference>
<dbReference type="PANTHER" id="PTHR14911">
    <property type="entry name" value="THUMP DOMAIN-CONTAINING"/>
    <property type="match status" value="1"/>
</dbReference>
<dbReference type="Pfam" id="PF01170">
    <property type="entry name" value="UPF0020"/>
    <property type="match status" value="1"/>
</dbReference>
<dbReference type="GO" id="GO:0016423">
    <property type="term" value="F:tRNA (guanine) methyltransferase activity"/>
    <property type="evidence" value="ECO:0007669"/>
    <property type="project" value="TreeGrafter"/>
</dbReference>
<gene>
    <name evidence="3" type="ORF">BOTBODRAFT_169633</name>
</gene>
<accession>A0A067MYX3</accession>
<dbReference type="PANTHER" id="PTHR14911:SF13">
    <property type="entry name" value="TRNA (GUANINE(6)-N2)-METHYLTRANSFERASE THUMP3"/>
    <property type="match status" value="1"/>
</dbReference>
<dbReference type="GO" id="GO:0043527">
    <property type="term" value="C:tRNA methyltransferase complex"/>
    <property type="evidence" value="ECO:0007669"/>
    <property type="project" value="UniProtKB-ARBA"/>
</dbReference>
<keyword evidence="4" id="KW-1185">Reference proteome</keyword>
<evidence type="ECO:0000313" key="3">
    <source>
        <dbReference type="EMBL" id="KDQ20943.1"/>
    </source>
</evidence>
<dbReference type="Proteomes" id="UP000027195">
    <property type="component" value="Unassembled WGS sequence"/>
</dbReference>
<feature type="region of interest" description="Disordered" evidence="1">
    <location>
        <begin position="1"/>
        <end position="24"/>
    </location>
</feature>
<protein>
    <recommendedName>
        <fullName evidence="2">Ribosomal RNA large subunit methyltransferase K/L-like methyltransferase domain-containing protein</fullName>
    </recommendedName>
</protein>
<dbReference type="InParanoid" id="A0A067MYX3"/>
<name>A0A067MYX3_BOTB1</name>
<feature type="domain" description="Ribosomal RNA large subunit methyltransferase K/L-like methyltransferase" evidence="2">
    <location>
        <begin position="287"/>
        <end position="376"/>
    </location>
</feature>
<reference evidence="4" key="1">
    <citation type="journal article" date="2014" name="Proc. Natl. Acad. Sci. U.S.A.">
        <title>Extensive sampling of basidiomycete genomes demonstrates inadequacy of the white-rot/brown-rot paradigm for wood decay fungi.</title>
        <authorList>
            <person name="Riley R."/>
            <person name="Salamov A.A."/>
            <person name="Brown D.W."/>
            <person name="Nagy L.G."/>
            <person name="Floudas D."/>
            <person name="Held B.W."/>
            <person name="Levasseur A."/>
            <person name="Lombard V."/>
            <person name="Morin E."/>
            <person name="Otillar R."/>
            <person name="Lindquist E.A."/>
            <person name="Sun H."/>
            <person name="LaButti K.M."/>
            <person name="Schmutz J."/>
            <person name="Jabbour D."/>
            <person name="Luo H."/>
            <person name="Baker S.E."/>
            <person name="Pisabarro A.G."/>
            <person name="Walton J.D."/>
            <person name="Blanchette R.A."/>
            <person name="Henrissat B."/>
            <person name="Martin F."/>
            <person name="Cullen D."/>
            <person name="Hibbett D.S."/>
            <person name="Grigoriev I.V."/>
        </authorList>
    </citation>
    <scope>NUCLEOTIDE SEQUENCE [LARGE SCALE GENOMIC DNA]</scope>
    <source>
        <strain evidence="4">FD-172 SS1</strain>
    </source>
</reference>
<evidence type="ECO:0000256" key="1">
    <source>
        <dbReference type="SAM" id="MobiDB-lite"/>
    </source>
</evidence>
<dbReference type="OrthoDB" id="47730at2759"/>